<reference evidence="2 3" key="1">
    <citation type="journal article" date="2016" name="Nat. Commun.">
        <title>Thousands of microbial genomes shed light on interconnected biogeochemical processes in an aquifer system.</title>
        <authorList>
            <person name="Anantharaman K."/>
            <person name="Brown C.T."/>
            <person name="Hug L.A."/>
            <person name="Sharon I."/>
            <person name="Castelle C.J."/>
            <person name="Probst A.J."/>
            <person name="Thomas B.C."/>
            <person name="Singh A."/>
            <person name="Wilkins M.J."/>
            <person name="Karaoz U."/>
            <person name="Brodie E.L."/>
            <person name="Williams K.H."/>
            <person name="Hubbard S.S."/>
            <person name="Banfield J.F."/>
        </authorList>
    </citation>
    <scope>NUCLEOTIDE SEQUENCE [LARGE SCALE GENOMIC DNA]</scope>
</reference>
<dbReference type="Proteomes" id="UP000176409">
    <property type="component" value="Unassembled WGS sequence"/>
</dbReference>
<gene>
    <name evidence="2" type="ORF">A2973_04400</name>
</gene>
<evidence type="ECO:0000313" key="2">
    <source>
        <dbReference type="EMBL" id="OGG28838.1"/>
    </source>
</evidence>
<name>A0A1F6AW36_9BACT</name>
<evidence type="ECO:0000313" key="3">
    <source>
        <dbReference type="Proteomes" id="UP000176409"/>
    </source>
</evidence>
<dbReference type="EMBL" id="MFJZ01000069">
    <property type="protein sequence ID" value="OGG28838.1"/>
    <property type="molecule type" value="Genomic_DNA"/>
</dbReference>
<dbReference type="Pfam" id="PF18926">
    <property type="entry name" value="DUF5676"/>
    <property type="match status" value="1"/>
</dbReference>
<feature type="transmembrane region" description="Helical" evidence="1">
    <location>
        <begin position="62"/>
        <end position="80"/>
    </location>
</feature>
<accession>A0A1F6AW36</accession>
<keyword evidence="1" id="KW-0472">Membrane</keyword>
<keyword evidence="1" id="KW-0812">Transmembrane</keyword>
<dbReference type="AlphaFoldDB" id="A0A1F6AW36"/>
<evidence type="ECO:0000256" key="1">
    <source>
        <dbReference type="SAM" id="Phobius"/>
    </source>
</evidence>
<comment type="caution">
    <text evidence="2">The sequence shown here is derived from an EMBL/GenBank/DDBJ whole genome shotgun (WGS) entry which is preliminary data.</text>
</comment>
<organism evidence="2 3">
    <name type="scientific">Candidatus Gottesmanbacteria bacterium RIFCSPLOWO2_01_FULL_49_10</name>
    <dbReference type="NCBI Taxonomy" id="1798396"/>
    <lineage>
        <taxon>Bacteria</taxon>
        <taxon>Candidatus Gottesmaniibacteriota</taxon>
    </lineage>
</organism>
<proteinExistence type="predicted"/>
<sequence>MKHDPMATANAAAVTVAFIAVVCALAILIAPEFSLGIAQSWFHGIDLEKVRTAVNPSFGSILYGWITATIGGWLIGYIFARTYNLFTKKGK</sequence>
<protein>
    <submittedName>
        <fullName evidence="2">Uncharacterized protein</fullName>
    </submittedName>
</protein>
<dbReference type="InterPro" id="IPR044020">
    <property type="entry name" value="DUF5676"/>
</dbReference>
<keyword evidence="1" id="KW-1133">Transmembrane helix</keyword>